<feature type="repeat" description="TPR" evidence="1">
    <location>
        <begin position="298"/>
        <end position="331"/>
    </location>
</feature>
<keyword evidence="1" id="KW-0802">TPR repeat</keyword>
<dbReference type="PANTHER" id="PTHR10098">
    <property type="entry name" value="RAPSYN-RELATED"/>
    <property type="match status" value="1"/>
</dbReference>
<proteinExistence type="predicted"/>
<feature type="compositionally biased region" description="Polar residues" evidence="2">
    <location>
        <begin position="91"/>
        <end position="100"/>
    </location>
</feature>
<dbReference type="InterPro" id="IPR011990">
    <property type="entry name" value="TPR-like_helical_dom_sf"/>
</dbReference>
<dbReference type="InParanoid" id="A0A2R5GCG8"/>
<dbReference type="Proteomes" id="UP000241890">
    <property type="component" value="Unassembled WGS sequence"/>
</dbReference>
<dbReference type="AlphaFoldDB" id="A0A2R5GCG8"/>
<reference evidence="3 4" key="1">
    <citation type="submission" date="2017-12" db="EMBL/GenBank/DDBJ databases">
        <title>Sequencing, de novo assembly and annotation of complete genome of a new Thraustochytrid species, strain FCC1311.</title>
        <authorList>
            <person name="Sedici K."/>
            <person name="Godart F."/>
            <person name="Aiese Cigliano R."/>
            <person name="Sanseverino W."/>
            <person name="Barakat M."/>
            <person name="Ortet P."/>
            <person name="Marechal E."/>
            <person name="Cagnac O."/>
            <person name="Amato A."/>
        </authorList>
    </citation>
    <scope>NUCLEOTIDE SEQUENCE [LARGE SCALE GENOMIC DNA]</scope>
</reference>
<accession>A0A2R5GCG8</accession>
<dbReference type="PROSITE" id="PS50005">
    <property type="entry name" value="TPR"/>
    <property type="match status" value="1"/>
</dbReference>
<gene>
    <name evidence="3" type="ORF">FCC1311_048912</name>
</gene>
<protein>
    <submittedName>
        <fullName evidence="3">Tetratricopeptide repeat protein 28</fullName>
    </submittedName>
</protein>
<name>A0A2R5GCG8_9STRA</name>
<evidence type="ECO:0000313" key="3">
    <source>
        <dbReference type="EMBL" id="GBG28670.1"/>
    </source>
</evidence>
<evidence type="ECO:0000256" key="1">
    <source>
        <dbReference type="PROSITE-ProRule" id="PRU00339"/>
    </source>
</evidence>
<dbReference type="SMART" id="SM00028">
    <property type="entry name" value="TPR"/>
    <property type="match status" value="4"/>
</dbReference>
<feature type="region of interest" description="Disordered" evidence="2">
    <location>
        <begin position="116"/>
        <end position="146"/>
    </location>
</feature>
<sequence length="449" mass="48365">MEPALEEKDDTACGEAVVAATQTHVPQNVAAVSGGGNVSPKLHASSQESKLGDFGFGLGTPSLVALLEPDANLSKGALPQLDLPQRVGHPSHTNAPQRESMSSRDARILQVFGASAVEEQRGSPSGKGGRKSKMGASARKAVQQNNNTAVSRLRDLEMLAKSSRRAGKLAQEANAVYSRAVLFDNLERWTKAISSYEHYLDLCERLQDAEGAVVAYNCLGVAYFHSAVGGAEATSKAVGLNEANDEESGAVYQDEQKVAAEKNDDQSEPKQSERSRLLESSLAYHQSHLESADEAGQFVALCNIGLVYSRLGEFERAVDAHQRALRLAIDLRSPHGQSLAVGNLALCSAEMGDFDTAKACMDKHLSLVRDLRNPEAETLACQQLGQLANRAGHYDEAAEYFEMARRIATEAGDRGMLKLINCSIGVSHGNVRMQEYLKQLSHTFQGAQD</sequence>
<keyword evidence="4" id="KW-1185">Reference proteome</keyword>
<organism evidence="3 4">
    <name type="scientific">Hondaea fermentalgiana</name>
    <dbReference type="NCBI Taxonomy" id="2315210"/>
    <lineage>
        <taxon>Eukaryota</taxon>
        <taxon>Sar</taxon>
        <taxon>Stramenopiles</taxon>
        <taxon>Bigyra</taxon>
        <taxon>Labyrinthulomycetes</taxon>
        <taxon>Thraustochytrida</taxon>
        <taxon>Thraustochytriidae</taxon>
        <taxon>Hondaea</taxon>
    </lineage>
</organism>
<evidence type="ECO:0000313" key="4">
    <source>
        <dbReference type="Proteomes" id="UP000241890"/>
    </source>
</evidence>
<dbReference type="Pfam" id="PF13424">
    <property type="entry name" value="TPR_12"/>
    <property type="match status" value="1"/>
</dbReference>
<comment type="caution">
    <text evidence="3">The sequence shown here is derived from an EMBL/GenBank/DDBJ whole genome shotgun (WGS) entry which is preliminary data.</text>
</comment>
<dbReference type="OrthoDB" id="286233at2759"/>
<dbReference type="EMBL" id="BEYU01000046">
    <property type="protein sequence ID" value="GBG28670.1"/>
    <property type="molecule type" value="Genomic_DNA"/>
</dbReference>
<dbReference type="SUPFAM" id="SSF48452">
    <property type="entry name" value="TPR-like"/>
    <property type="match status" value="2"/>
</dbReference>
<dbReference type="InterPro" id="IPR019734">
    <property type="entry name" value="TPR_rpt"/>
</dbReference>
<dbReference type="Pfam" id="PF13176">
    <property type="entry name" value="TPR_7"/>
    <property type="match status" value="1"/>
</dbReference>
<feature type="region of interest" description="Disordered" evidence="2">
    <location>
        <begin position="81"/>
        <end position="104"/>
    </location>
</feature>
<dbReference type="Gene3D" id="1.25.40.10">
    <property type="entry name" value="Tetratricopeptide repeat domain"/>
    <property type="match status" value="2"/>
</dbReference>
<dbReference type="PANTHER" id="PTHR10098:SF108">
    <property type="entry name" value="TETRATRICOPEPTIDE REPEAT PROTEIN 28"/>
    <property type="match status" value="1"/>
</dbReference>
<evidence type="ECO:0000256" key="2">
    <source>
        <dbReference type="SAM" id="MobiDB-lite"/>
    </source>
</evidence>